<dbReference type="AlphaFoldDB" id="A0ABD3TPJ9"/>
<dbReference type="SMART" id="SM00414">
    <property type="entry name" value="H2A"/>
    <property type="match status" value="1"/>
</dbReference>
<dbReference type="InterPro" id="IPR002119">
    <property type="entry name" value="Histone_H2A"/>
</dbReference>
<comment type="similarity">
    <text evidence="1">Belongs to the histone H2A family.</text>
</comment>
<dbReference type="GO" id="GO:0003677">
    <property type="term" value="F:DNA binding"/>
    <property type="evidence" value="ECO:0007669"/>
    <property type="project" value="UniProtKB-KW"/>
</dbReference>
<gene>
    <name evidence="4" type="ORF">ACJIZ3_023147</name>
</gene>
<dbReference type="GO" id="GO:0005634">
    <property type="term" value="C:nucleus"/>
    <property type="evidence" value="ECO:0007669"/>
    <property type="project" value="UniProtKB-SubCell"/>
</dbReference>
<protein>
    <recommendedName>
        <fullName evidence="1">Histone H2A</fullName>
    </recommendedName>
</protein>
<dbReference type="GO" id="GO:0000786">
    <property type="term" value="C:nucleosome"/>
    <property type="evidence" value="ECO:0007669"/>
    <property type="project" value="UniProtKB-KW"/>
</dbReference>
<keyword evidence="5" id="KW-1185">Reference proteome</keyword>
<reference evidence="4 5" key="1">
    <citation type="submission" date="2024-12" db="EMBL/GenBank/DDBJ databases">
        <title>The unique morphological basis and parallel evolutionary history of personate flowers in Penstemon.</title>
        <authorList>
            <person name="Depatie T.H."/>
            <person name="Wessinger C.A."/>
        </authorList>
    </citation>
    <scope>NUCLEOTIDE SEQUENCE [LARGE SCALE GENOMIC DNA]</scope>
    <source>
        <strain evidence="4">WTNN_2</strain>
        <tissue evidence="4">Leaf</tissue>
    </source>
</reference>
<keyword evidence="1" id="KW-0158">Chromosome</keyword>
<dbReference type="InterPro" id="IPR009072">
    <property type="entry name" value="Histone-fold"/>
</dbReference>
<dbReference type="PRINTS" id="PR00620">
    <property type="entry name" value="HISTONEH2A"/>
</dbReference>
<evidence type="ECO:0000313" key="5">
    <source>
        <dbReference type="Proteomes" id="UP001634393"/>
    </source>
</evidence>
<feature type="region of interest" description="Disordered" evidence="2">
    <location>
        <begin position="61"/>
        <end position="81"/>
    </location>
</feature>
<feature type="domain" description="Histone H2A C-terminal" evidence="3">
    <location>
        <begin position="35"/>
        <end position="66"/>
    </location>
</feature>
<evidence type="ECO:0000256" key="2">
    <source>
        <dbReference type="SAM" id="MobiDB-lite"/>
    </source>
</evidence>
<dbReference type="SUPFAM" id="SSF47113">
    <property type="entry name" value="Histone-fold"/>
    <property type="match status" value="1"/>
</dbReference>
<accession>A0ABD3TPJ9</accession>
<dbReference type="PANTHER" id="PTHR23430">
    <property type="entry name" value="HISTONE H2A"/>
    <property type="match status" value="1"/>
</dbReference>
<keyword evidence="1" id="KW-0238">DNA-binding</keyword>
<evidence type="ECO:0000256" key="1">
    <source>
        <dbReference type="RuleBase" id="RU003767"/>
    </source>
</evidence>
<evidence type="ECO:0000259" key="3">
    <source>
        <dbReference type="Pfam" id="PF16211"/>
    </source>
</evidence>
<comment type="subunit">
    <text evidence="1">The nucleosome is a histone octamer containing two molecules each of H2A, H2B, H3 and H4 assembled in one H3-H4 heterotetramer and two H2A-H2B heterodimers. The octamer wraps approximately 147 bp of DNA.</text>
</comment>
<dbReference type="InterPro" id="IPR032454">
    <property type="entry name" value="Histone_H2A_C"/>
</dbReference>
<dbReference type="Pfam" id="PF16211">
    <property type="entry name" value="Histone_H2A_C"/>
    <property type="match status" value="1"/>
</dbReference>
<dbReference type="Proteomes" id="UP001634393">
    <property type="component" value="Unassembled WGS sequence"/>
</dbReference>
<comment type="caution">
    <text evidence="4">The sequence shown here is derived from an EMBL/GenBank/DDBJ whole genome shotgun (WGS) entry which is preliminary data.</text>
</comment>
<proteinExistence type="inferred from homology"/>
<comment type="subcellular location">
    <subcellularLocation>
        <location evidence="1">Nucleus</location>
    </subcellularLocation>
</comment>
<dbReference type="Gene3D" id="1.10.20.10">
    <property type="entry name" value="Histone, subunit A"/>
    <property type="match status" value="1"/>
</dbReference>
<keyword evidence="1" id="KW-0539">Nucleus</keyword>
<organism evidence="4 5">
    <name type="scientific">Penstemon smallii</name>
    <dbReference type="NCBI Taxonomy" id="265156"/>
    <lineage>
        <taxon>Eukaryota</taxon>
        <taxon>Viridiplantae</taxon>
        <taxon>Streptophyta</taxon>
        <taxon>Embryophyta</taxon>
        <taxon>Tracheophyta</taxon>
        <taxon>Spermatophyta</taxon>
        <taxon>Magnoliopsida</taxon>
        <taxon>eudicotyledons</taxon>
        <taxon>Gunneridae</taxon>
        <taxon>Pentapetalae</taxon>
        <taxon>asterids</taxon>
        <taxon>lamiids</taxon>
        <taxon>Lamiales</taxon>
        <taxon>Plantaginaceae</taxon>
        <taxon>Cheloneae</taxon>
        <taxon>Penstemon</taxon>
    </lineage>
</organism>
<dbReference type="EMBL" id="JBJXBP010000003">
    <property type="protein sequence ID" value="KAL3838556.1"/>
    <property type="molecule type" value="Genomic_DNA"/>
</dbReference>
<name>A0ABD3TPJ9_9LAMI</name>
<evidence type="ECO:0000313" key="4">
    <source>
        <dbReference type="EMBL" id="KAL3838556.1"/>
    </source>
</evidence>
<sequence>MSNMSVLDVSWNEARDVKTSRIGPIHIQLDLGHDEELSQLLGKVIIPNVGVLPHIHHNLLPKSSGEEERTSDSRLQNVYIK</sequence>
<keyword evidence="1" id="KW-0544">Nucleosome core</keyword>